<evidence type="ECO:0000313" key="1">
    <source>
        <dbReference type="EMBL" id="OLQ04278.1"/>
    </source>
</evidence>
<dbReference type="EMBL" id="LSRX01000214">
    <property type="protein sequence ID" value="OLQ04278.1"/>
    <property type="molecule type" value="Genomic_DNA"/>
</dbReference>
<name>A0A1Q9EA46_SYMMI</name>
<dbReference type="AlphaFoldDB" id="A0A1Q9EA46"/>
<accession>A0A1Q9EA46</accession>
<evidence type="ECO:0000313" key="2">
    <source>
        <dbReference type="Proteomes" id="UP000186817"/>
    </source>
</evidence>
<reference evidence="1 2" key="1">
    <citation type="submission" date="2016-02" db="EMBL/GenBank/DDBJ databases">
        <title>Genome analysis of coral dinoflagellate symbionts highlights evolutionary adaptations to a symbiotic lifestyle.</title>
        <authorList>
            <person name="Aranda M."/>
            <person name="Li Y."/>
            <person name="Liew Y.J."/>
            <person name="Baumgarten S."/>
            <person name="Simakov O."/>
            <person name="Wilson M."/>
            <person name="Piel J."/>
            <person name="Ashoor H."/>
            <person name="Bougouffa S."/>
            <person name="Bajic V.B."/>
            <person name="Ryu T."/>
            <person name="Ravasi T."/>
            <person name="Bayer T."/>
            <person name="Micklem G."/>
            <person name="Kim H."/>
            <person name="Bhak J."/>
            <person name="Lajeunesse T.C."/>
            <person name="Voolstra C.R."/>
        </authorList>
    </citation>
    <scope>NUCLEOTIDE SEQUENCE [LARGE SCALE GENOMIC DNA]</scope>
    <source>
        <strain evidence="1 2">CCMP2467</strain>
    </source>
</reference>
<dbReference type="Proteomes" id="UP000186817">
    <property type="component" value="Unassembled WGS sequence"/>
</dbReference>
<protein>
    <submittedName>
        <fullName evidence="1">Uncharacterized protein</fullName>
    </submittedName>
</protein>
<organism evidence="1 2">
    <name type="scientific">Symbiodinium microadriaticum</name>
    <name type="common">Dinoflagellate</name>
    <name type="synonym">Zooxanthella microadriatica</name>
    <dbReference type="NCBI Taxonomy" id="2951"/>
    <lineage>
        <taxon>Eukaryota</taxon>
        <taxon>Sar</taxon>
        <taxon>Alveolata</taxon>
        <taxon>Dinophyceae</taxon>
        <taxon>Suessiales</taxon>
        <taxon>Symbiodiniaceae</taxon>
        <taxon>Symbiodinium</taxon>
    </lineage>
</organism>
<proteinExistence type="predicted"/>
<comment type="caution">
    <text evidence="1">The sequence shown here is derived from an EMBL/GenBank/DDBJ whole genome shotgun (WGS) entry which is preliminary data.</text>
</comment>
<sequence>MAKKVVGLLYDLLVIAPNSKLLAVKVRSTLESLHRTNDLTIAVQKGRTDSDQFDKLDLTIRLLMNHIRQVKQDDKLRSRLWRLLTRAEQLKLELCLEKVDLQLTFEPESKSEGAEVNLLQLVPWKPPSELAGVKLSLVRVAESTHIVKDNSVFLGDVILPGWAIAQEDDQCESCRVHTGTRGFRITVLWCGAAVVRRRGCIVQIAVVQPMPPPPGPPAQTRAW</sequence>
<gene>
    <name evidence="1" type="ORF">AK812_SmicGene12667</name>
</gene>
<keyword evidence="2" id="KW-1185">Reference proteome</keyword>